<dbReference type="Pfam" id="PF00361">
    <property type="entry name" value="Proton_antipo_M"/>
    <property type="match status" value="1"/>
</dbReference>
<dbReference type="NCBIfam" id="NF006237">
    <property type="entry name" value="PRK08375.1-2"/>
    <property type="match status" value="1"/>
</dbReference>
<feature type="transmembrane region" description="Helical" evidence="6">
    <location>
        <begin position="263"/>
        <end position="282"/>
    </location>
</feature>
<feature type="transmembrane region" description="Helical" evidence="6">
    <location>
        <begin position="72"/>
        <end position="92"/>
    </location>
</feature>
<dbReference type="PATRIC" id="fig|172049.5.peg.1197"/>
<dbReference type="GO" id="GO:0008137">
    <property type="term" value="F:NADH dehydrogenase (ubiquinone) activity"/>
    <property type="evidence" value="ECO:0007669"/>
    <property type="project" value="InterPro"/>
</dbReference>
<keyword evidence="4 6" id="KW-1133">Transmembrane helix</keyword>
<feature type="transmembrane region" description="Helical" evidence="6">
    <location>
        <begin position="353"/>
        <end position="375"/>
    </location>
</feature>
<sequence>MIPLLVASPLLFAFIISLLPALGKQKLSKYLFLIGAFSPWLFISSIIQKLPLGEVVGGWERISGIEVIIDSYNLPFLAAELLLFTFVAFYVYGDYYPKKSENKVYVVLLLLHTGLLGAFISRDLFNYYIYMEIASVSSFALVAISKEKGAKKAAFKYALFSLLASYIFILAIGIIYLKTGYLNLFLIKENLVFSKEINVALVLAFSSLILKSGVFPLHFWLPDAHSKADAPISALLSGLVVKAPTYGMILLILTFPISTLMQSILITTAFLSMFFGIAMALIQKNSERLLAYHTVSQMGYVLLGIGLLNPLAAAYYAMAHSLFKGGLFLSVGTIAEHYGTRNLEKLSYRHSKFLMVAIVLLSLAIGGISPFVGAFGKFMLVKEINGLLKYVFYAGGIGTLTSFIKLNYYLLKRGERVPFTFKKEMVSLSVGLLTLITGIYFYSHLQLVRDLSFIFIGFGLFYVLKKLGLFEFQLSPLFPDTVSELGREINVYMLFLGAFLLFILFNSIY</sequence>
<evidence type="ECO:0000313" key="9">
    <source>
        <dbReference type="Proteomes" id="UP000053911"/>
    </source>
</evidence>
<reference evidence="9" key="1">
    <citation type="journal article" date="2015" name="MBio">
        <title>Genome-Resolved Metagenomic Analysis Reveals Roles for Candidate Phyla and Other Microbial Community Members in Biogeochemical Transformations in Oil Reservoirs.</title>
        <authorList>
            <person name="Hu P."/>
            <person name="Tom L."/>
            <person name="Singh A."/>
            <person name="Thomas B.C."/>
            <person name="Baker B.J."/>
            <person name="Piceno Y.M."/>
            <person name="Andersen G.L."/>
            <person name="Banfield J.F."/>
        </authorList>
    </citation>
    <scope>NUCLEOTIDE SEQUENCE [LARGE SCALE GENOMIC DNA]</scope>
</reference>
<dbReference type="InterPro" id="IPR003918">
    <property type="entry name" value="NADH_UbQ_OxRdtase"/>
</dbReference>
<feature type="transmembrane region" description="Helical" evidence="6">
    <location>
        <begin position="30"/>
        <end position="52"/>
    </location>
</feature>
<feature type="transmembrane region" description="Helical" evidence="6">
    <location>
        <begin position="127"/>
        <end position="145"/>
    </location>
</feature>
<feature type="domain" description="NADH:quinone oxidoreductase/Mrp antiporter transmembrane" evidence="7">
    <location>
        <begin position="121"/>
        <end position="386"/>
    </location>
</feature>
<evidence type="ECO:0000256" key="1">
    <source>
        <dbReference type="ARBA" id="ARBA00004651"/>
    </source>
</evidence>
<evidence type="ECO:0000313" key="8">
    <source>
        <dbReference type="EMBL" id="KUK17080.1"/>
    </source>
</evidence>
<keyword evidence="2" id="KW-1003">Cell membrane</keyword>
<dbReference type="EMBL" id="LGFD01000037">
    <property type="protein sequence ID" value="KUK17080.1"/>
    <property type="molecule type" value="Genomic_DNA"/>
</dbReference>
<evidence type="ECO:0000256" key="6">
    <source>
        <dbReference type="SAM" id="Phobius"/>
    </source>
</evidence>
<dbReference type="InterPro" id="IPR050586">
    <property type="entry name" value="CPA3_Na-H_Antiporter_D"/>
</dbReference>
<organism evidence="8 9">
    <name type="scientific">Thermococcus sibiricus</name>
    <dbReference type="NCBI Taxonomy" id="172049"/>
    <lineage>
        <taxon>Archaea</taxon>
        <taxon>Methanobacteriati</taxon>
        <taxon>Methanobacteriota</taxon>
        <taxon>Thermococci</taxon>
        <taxon>Thermococcales</taxon>
        <taxon>Thermococcaceae</taxon>
        <taxon>Thermococcus</taxon>
    </lineage>
</organism>
<feature type="transmembrane region" description="Helical" evidence="6">
    <location>
        <begin position="425"/>
        <end position="445"/>
    </location>
</feature>
<evidence type="ECO:0000259" key="7">
    <source>
        <dbReference type="Pfam" id="PF00361"/>
    </source>
</evidence>
<name>A0A124FF58_9EURY</name>
<dbReference type="Proteomes" id="UP000053911">
    <property type="component" value="Unassembled WGS sequence"/>
</dbReference>
<feature type="transmembrane region" description="Helical" evidence="6">
    <location>
        <begin position="104"/>
        <end position="121"/>
    </location>
</feature>
<evidence type="ECO:0000256" key="3">
    <source>
        <dbReference type="ARBA" id="ARBA00022692"/>
    </source>
</evidence>
<dbReference type="InterPro" id="IPR001750">
    <property type="entry name" value="ND/Mrp_TM"/>
</dbReference>
<proteinExistence type="predicted"/>
<dbReference type="PANTHER" id="PTHR42703">
    <property type="entry name" value="NADH DEHYDROGENASE"/>
    <property type="match status" value="1"/>
</dbReference>
<evidence type="ECO:0000256" key="2">
    <source>
        <dbReference type="ARBA" id="ARBA00022475"/>
    </source>
</evidence>
<feature type="transmembrane region" description="Helical" evidence="6">
    <location>
        <begin position="157"/>
        <end position="177"/>
    </location>
</feature>
<dbReference type="PRINTS" id="PR01437">
    <property type="entry name" value="NUOXDRDTASE4"/>
</dbReference>
<feature type="transmembrane region" description="Helical" evidence="6">
    <location>
        <begin position="6"/>
        <end position="23"/>
    </location>
</feature>
<feature type="transmembrane region" description="Helical" evidence="6">
    <location>
        <begin position="197"/>
        <end position="221"/>
    </location>
</feature>
<evidence type="ECO:0000256" key="5">
    <source>
        <dbReference type="ARBA" id="ARBA00023136"/>
    </source>
</evidence>
<accession>A0A124FF58</accession>
<keyword evidence="5 6" id="KW-0472">Membrane</keyword>
<feature type="transmembrane region" description="Helical" evidence="6">
    <location>
        <begin position="387"/>
        <end position="404"/>
    </location>
</feature>
<feature type="transmembrane region" description="Helical" evidence="6">
    <location>
        <begin position="451"/>
        <end position="468"/>
    </location>
</feature>
<keyword evidence="3 6" id="KW-0812">Transmembrane</keyword>
<evidence type="ECO:0000256" key="4">
    <source>
        <dbReference type="ARBA" id="ARBA00022989"/>
    </source>
</evidence>
<protein>
    <submittedName>
        <fullName evidence="8">Multisubunit sodium/hydrogen antiporter, MnhD subunit</fullName>
    </submittedName>
</protein>
<dbReference type="AlphaFoldDB" id="A0A124FF58"/>
<dbReference type="GO" id="GO:0042773">
    <property type="term" value="P:ATP synthesis coupled electron transport"/>
    <property type="evidence" value="ECO:0007669"/>
    <property type="project" value="InterPro"/>
</dbReference>
<feature type="transmembrane region" description="Helical" evidence="6">
    <location>
        <begin position="233"/>
        <end position="257"/>
    </location>
</feature>
<feature type="transmembrane region" description="Helical" evidence="6">
    <location>
        <begin position="289"/>
        <end position="308"/>
    </location>
</feature>
<dbReference type="RefSeq" id="WP_283217818.1">
    <property type="nucleotide sequence ID" value="NZ_LGFD01000037.1"/>
</dbReference>
<dbReference type="PANTHER" id="PTHR42703:SF1">
    <property type="entry name" value="NA(+)_H(+) ANTIPORTER SUBUNIT D1"/>
    <property type="match status" value="1"/>
</dbReference>
<feature type="transmembrane region" description="Helical" evidence="6">
    <location>
        <begin position="489"/>
        <end position="508"/>
    </location>
</feature>
<dbReference type="GO" id="GO:0005886">
    <property type="term" value="C:plasma membrane"/>
    <property type="evidence" value="ECO:0007669"/>
    <property type="project" value="UniProtKB-SubCell"/>
</dbReference>
<comment type="subcellular location">
    <subcellularLocation>
        <location evidence="1">Cell membrane</location>
        <topology evidence="1">Multi-pass membrane protein</topology>
    </subcellularLocation>
</comment>
<gene>
    <name evidence="8" type="ORF">XD54_1640</name>
</gene>
<comment type="caution">
    <text evidence="8">The sequence shown here is derived from an EMBL/GenBank/DDBJ whole genome shotgun (WGS) entry which is preliminary data.</text>
</comment>